<dbReference type="Proteomes" id="UP000007801">
    <property type="component" value="Unassembled WGS sequence"/>
</dbReference>
<accession>B3N0J9</accession>
<dbReference type="InParanoid" id="B3N0J9"/>
<dbReference type="KEGG" id="dan:6504532"/>
<keyword evidence="2" id="KW-1185">Reference proteome</keyword>
<dbReference type="OrthoDB" id="7872181at2759"/>
<reference evidence="1 2" key="1">
    <citation type="journal article" date="2007" name="Nature">
        <title>Evolution of genes and genomes on the Drosophila phylogeny.</title>
        <authorList>
            <consortium name="Drosophila 12 Genomes Consortium"/>
            <person name="Clark A.G."/>
            <person name="Eisen M.B."/>
            <person name="Smith D.R."/>
            <person name="Bergman C.M."/>
            <person name="Oliver B."/>
            <person name="Markow T.A."/>
            <person name="Kaufman T.C."/>
            <person name="Kellis M."/>
            <person name="Gelbart W."/>
            <person name="Iyer V.N."/>
            <person name="Pollard D.A."/>
            <person name="Sackton T.B."/>
            <person name="Larracuente A.M."/>
            <person name="Singh N.D."/>
            <person name="Abad J.P."/>
            <person name="Abt D.N."/>
            <person name="Adryan B."/>
            <person name="Aguade M."/>
            <person name="Akashi H."/>
            <person name="Anderson W.W."/>
            <person name="Aquadro C.F."/>
            <person name="Ardell D.H."/>
            <person name="Arguello R."/>
            <person name="Artieri C.G."/>
            <person name="Barbash D.A."/>
            <person name="Barker D."/>
            <person name="Barsanti P."/>
            <person name="Batterham P."/>
            <person name="Batzoglou S."/>
            <person name="Begun D."/>
            <person name="Bhutkar A."/>
            <person name="Blanco E."/>
            <person name="Bosak S.A."/>
            <person name="Bradley R.K."/>
            <person name="Brand A.D."/>
            <person name="Brent M.R."/>
            <person name="Brooks A.N."/>
            <person name="Brown R.H."/>
            <person name="Butlin R.K."/>
            <person name="Caggese C."/>
            <person name="Calvi B.R."/>
            <person name="Bernardo de Carvalho A."/>
            <person name="Caspi A."/>
            <person name="Castrezana S."/>
            <person name="Celniker S.E."/>
            <person name="Chang J.L."/>
            <person name="Chapple C."/>
            <person name="Chatterji S."/>
            <person name="Chinwalla A."/>
            <person name="Civetta A."/>
            <person name="Clifton S.W."/>
            <person name="Comeron J.M."/>
            <person name="Costello J.C."/>
            <person name="Coyne J.A."/>
            <person name="Daub J."/>
            <person name="David R.G."/>
            <person name="Delcher A.L."/>
            <person name="Delehaunty K."/>
            <person name="Do C.B."/>
            <person name="Ebling H."/>
            <person name="Edwards K."/>
            <person name="Eickbush T."/>
            <person name="Evans J.D."/>
            <person name="Filipski A."/>
            <person name="Findeiss S."/>
            <person name="Freyhult E."/>
            <person name="Fulton L."/>
            <person name="Fulton R."/>
            <person name="Garcia A.C."/>
            <person name="Gardiner A."/>
            <person name="Garfield D.A."/>
            <person name="Garvin B.E."/>
            <person name="Gibson G."/>
            <person name="Gilbert D."/>
            <person name="Gnerre S."/>
            <person name="Godfrey J."/>
            <person name="Good R."/>
            <person name="Gotea V."/>
            <person name="Gravely B."/>
            <person name="Greenberg A.J."/>
            <person name="Griffiths-Jones S."/>
            <person name="Gross S."/>
            <person name="Guigo R."/>
            <person name="Gustafson E.A."/>
            <person name="Haerty W."/>
            <person name="Hahn M.W."/>
            <person name="Halligan D.L."/>
            <person name="Halpern A.L."/>
            <person name="Halter G.M."/>
            <person name="Han M.V."/>
            <person name="Heger A."/>
            <person name="Hillier L."/>
            <person name="Hinrichs A.S."/>
            <person name="Holmes I."/>
            <person name="Hoskins R.A."/>
            <person name="Hubisz M.J."/>
            <person name="Hultmark D."/>
            <person name="Huntley M.A."/>
            <person name="Jaffe D.B."/>
            <person name="Jagadeeshan S."/>
            <person name="Jeck W.R."/>
            <person name="Johnson J."/>
            <person name="Jones C.D."/>
            <person name="Jordan W.C."/>
            <person name="Karpen G.H."/>
            <person name="Kataoka E."/>
            <person name="Keightley P.D."/>
            <person name="Kheradpour P."/>
            <person name="Kirkness E.F."/>
            <person name="Koerich L.B."/>
            <person name="Kristiansen K."/>
            <person name="Kudrna D."/>
            <person name="Kulathinal R.J."/>
            <person name="Kumar S."/>
            <person name="Kwok R."/>
            <person name="Lander E."/>
            <person name="Langley C.H."/>
            <person name="Lapoint R."/>
            <person name="Lazzaro B.P."/>
            <person name="Lee S.J."/>
            <person name="Levesque L."/>
            <person name="Li R."/>
            <person name="Lin C.F."/>
            <person name="Lin M.F."/>
            <person name="Lindblad-Toh K."/>
            <person name="Llopart A."/>
            <person name="Long M."/>
            <person name="Low L."/>
            <person name="Lozovsky E."/>
            <person name="Lu J."/>
            <person name="Luo M."/>
            <person name="Machado C.A."/>
            <person name="Makalowski W."/>
            <person name="Marzo M."/>
            <person name="Matsuda M."/>
            <person name="Matzkin L."/>
            <person name="McAllister B."/>
            <person name="McBride C.S."/>
            <person name="McKernan B."/>
            <person name="McKernan K."/>
            <person name="Mendez-Lago M."/>
            <person name="Minx P."/>
            <person name="Mollenhauer M.U."/>
            <person name="Montooth K."/>
            <person name="Mount S.M."/>
            <person name="Mu X."/>
            <person name="Myers E."/>
            <person name="Negre B."/>
            <person name="Newfeld S."/>
            <person name="Nielsen R."/>
            <person name="Noor M.A."/>
            <person name="O'Grady P."/>
            <person name="Pachter L."/>
            <person name="Papaceit M."/>
            <person name="Parisi M.J."/>
            <person name="Parisi M."/>
            <person name="Parts L."/>
            <person name="Pedersen J.S."/>
            <person name="Pesole G."/>
            <person name="Phillippy A.M."/>
            <person name="Ponting C.P."/>
            <person name="Pop M."/>
            <person name="Porcelli D."/>
            <person name="Powell J.R."/>
            <person name="Prohaska S."/>
            <person name="Pruitt K."/>
            <person name="Puig M."/>
            <person name="Quesneville H."/>
            <person name="Ram K.R."/>
            <person name="Rand D."/>
            <person name="Rasmussen M.D."/>
            <person name="Reed L.K."/>
            <person name="Reenan R."/>
            <person name="Reily A."/>
            <person name="Remington K.A."/>
            <person name="Rieger T.T."/>
            <person name="Ritchie M.G."/>
            <person name="Robin C."/>
            <person name="Rogers Y.H."/>
            <person name="Rohde C."/>
            <person name="Rozas J."/>
            <person name="Rubenfield M.J."/>
            <person name="Ruiz A."/>
            <person name="Russo S."/>
            <person name="Salzberg S.L."/>
            <person name="Sanchez-Gracia A."/>
            <person name="Saranga D.J."/>
            <person name="Sato H."/>
            <person name="Schaeffer S.W."/>
            <person name="Schatz M.C."/>
            <person name="Schlenke T."/>
            <person name="Schwartz R."/>
            <person name="Segarra C."/>
            <person name="Singh R.S."/>
            <person name="Sirot L."/>
            <person name="Sirota M."/>
            <person name="Sisneros N.B."/>
            <person name="Smith C.D."/>
            <person name="Smith T.F."/>
            <person name="Spieth J."/>
            <person name="Stage D.E."/>
            <person name="Stark A."/>
            <person name="Stephan W."/>
            <person name="Strausberg R.L."/>
            <person name="Strempel S."/>
            <person name="Sturgill D."/>
            <person name="Sutton G."/>
            <person name="Sutton G.G."/>
            <person name="Tao W."/>
            <person name="Teichmann S."/>
            <person name="Tobari Y.N."/>
            <person name="Tomimura Y."/>
            <person name="Tsolas J.M."/>
            <person name="Valente V.L."/>
            <person name="Venter E."/>
            <person name="Venter J.C."/>
            <person name="Vicario S."/>
            <person name="Vieira F.G."/>
            <person name="Vilella A.J."/>
            <person name="Villasante A."/>
            <person name="Walenz B."/>
            <person name="Wang J."/>
            <person name="Wasserman M."/>
            <person name="Watts T."/>
            <person name="Wilson D."/>
            <person name="Wilson R.K."/>
            <person name="Wing R.A."/>
            <person name="Wolfner M.F."/>
            <person name="Wong A."/>
            <person name="Wong G.K."/>
            <person name="Wu C.I."/>
            <person name="Wu G."/>
            <person name="Yamamoto D."/>
            <person name="Yang H.P."/>
            <person name="Yang S.P."/>
            <person name="Yorke J.A."/>
            <person name="Yoshida K."/>
            <person name="Zdobnov E."/>
            <person name="Zhang P."/>
            <person name="Zhang Y."/>
            <person name="Zimin A.V."/>
            <person name="Baldwin J."/>
            <person name="Abdouelleil A."/>
            <person name="Abdulkadir J."/>
            <person name="Abebe A."/>
            <person name="Abera B."/>
            <person name="Abreu J."/>
            <person name="Acer S.C."/>
            <person name="Aftuck L."/>
            <person name="Alexander A."/>
            <person name="An P."/>
            <person name="Anderson E."/>
            <person name="Anderson S."/>
            <person name="Arachi H."/>
            <person name="Azer M."/>
            <person name="Bachantsang P."/>
            <person name="Barry A."/>
            <person name="Bayul T."/>
            <person name="Berlin A."/>
            <person name="Bessette D."/>
            <person name="Bloom T."/>
            <person name="Blye J."/>
            <person name="Boguslavskiy L."/>
            <person name="Bonnet C."/>
            <person name="Boukhgalter B."/>
            <person name="Bourzgui I."/>
            <person name="Brown A."/>
            <person name="Cahill P."/>
            <person name="Channer S."/>
            <person name="Cheshatsang Y."/>
            <person name="Chuda L."/>
            <person name="Citroen M."/>
            <person name="Collymore A."/>
            <person name="Cooke P."/>
            <person name="Costello M."/>
            <person name="D'Aco K."/>
            <person name="Daza R."/>
            <person name="De Haan G."/>
            <person name="DeGray S."/>
            <person name="DeMaso C."/>
            <person name="Dhargay N."/>
            <person name="Dooley K."/>
            <person name="Dooley E."/>
            <person name="Doricent M."/>
            <person name="Dorje P."/>
            <person name="Dorjee K."/>
            <person name="Dupes A."/>
            <person name="Elong R."/>
            <person name="Falk J."/>
            <person name="Farina A."/>
            <person name="Faro S."/>
            <person name="Ferguson D."/>
            <person name="Fisher S."/>
            <person name="Foley C.D."/>
            <person name="Franke A."/>
            <person name="Friedrich D."/>
            <person name="Gadbois L."/>
            <person name="Gearin G."/>
            <person name="Gearin C.R."/>
            <person name="Giannoukos G."/>
            <person name="Goode T."/>
            <person name="Graham J."/>
            <person name="Grandbois E."/>
            <person name="Grewal S."/>
            <person name="Gyaltsen K."/>
            <person name="Hafez N."/>
            <person name="Hagos B."/>
            <person name="Hall J."/>
            <person name="Henson C."/>
            <person name="Hollinger A."/>
            <person name="Honan T."/>
            <person name="Huard M.D."/>
            <person name="Hughes L."/>
            <person name="Hurhula B."/>
            <person name="Husby M.E."/>
            <person name="Kamat A."/>
            <person name="Kanga B."/>
            <person name="Kashin S."/>
            <person name="Khazanovich D."/>
            <person name="Kisner P."/>
            <person name="Lance K."/>
            <person name="Lara M."/>
            <person name="Lee W."/>
            <person name="Lennon N."/>
            <person name="Letendre F."/>
            <person name="LeVine R."/>
            <person name="Lipovsky A."/>
            <person name="Liu X."/>
            <person name="Liu J."/>
            <person name="Liu S."/>
            <person name="Lokyitsang T."/>
            <person name="Lokyitsang Y."/>
            <person name="Lubonja R."/>
            <person name="Lui A."/>
            <person name="MacDonald P."/>
            <person name="Magnisalis V."/>
            <person name="Maru K."/>
            <person name="Matthews C."/>
            <person name="McCusker W."/>
            <person name="McDonough S."/>
            <person name="Mehta T."/>
            <person name="Meldrim J."/>
            <person name="Meneus L."/>
            <person name="Mihai O."/>
            <person name="Mihalev A."/>
            <person name="Mihova T."/>
            <person name="Mittelman R."/>
            <person name="Mlenga V."/>
            <person name="Montmayeur A."/>
            <person name="Mulrain L."/>
            <person name="Navidi A."/>
            <person name="Naylor J."/>
            <person name="Negash T."/>
            <person name="Nguyen T."/>
            <person name="Nguyen N."/>
            <person name="Nicol R."/>
            <person name="Norbu C."/>
            <person name="Norbu N."/>
            <person name="Novod N."/>
            <person name="O'Neill B."/>
            <person name="Osman S."/>
            <person name="Markiewicz E."/>
            <person name="Oyono O.L."/>
            <person name="Patti C."/>
            <person name="Phunkhang P."/>
            <person name="Pierre F."/>
            <person name="Priest M."/>
            <person name="Raghuraman S."/>
            <person name="Rege F."/>
            <person name="Reyes R."/>
            <person name="Rise C."/>
            <person name="Rogov P."/>
            <person name="Ross K."/>
            <person name="Ryan E."/>
            <person name="Settipalli S."/>
            <person name="Shea T."/>
            <person name="Sherpa N."/>
            <person name="Shi L."/>
            <person name="Shih D."/>
            <person name="Sparrow T."/>
            <person name="Spaulding J."/>
            <person name="Stalker J."/>
            <person name="Stange-Thomann N."/>
            <person name="Stavropoulos S."/>
            <person name="Stone C."/>
            <person name="Strader C."/>
            <person name="Tesfaye S."/>
            <person name="Thomson T."/>
            <person name="Thoulutsang Y."/>
            <person name="Thoulutsang D."/>
            <person name="Topham K."/>
            <person name="Topping I."/>
            <person name="Tsamla T."/>
            <person name="Vassiliev H."/>
            <person name="Vo A."/>
            <person name="Wangchuk T."/>
            <person name="Wangdi T."/>
            <person name="Weiand M."/>
            <person name="Wilkinson J."/>
            <person name="Wilson A."/>
            <person name="Yadav S."/>
            <person name="Young G."/>
            <person name="Yu Q."/>
            <person name="Zembek L."/>
            <person name="Zhong D."/>
            <person name="Zimmer A."/>
            <person name="Zwirko Z."/>
            <person name="Jaffe D.B."/>
            <person name="Alvarez P."/>
            <person name="Brockman W."/>
            <person name="Butler J."/>
            <person name="Chin C."/>
            <person name="Gnerre S."/>
            <person name="Grabherr M."/>
            <person name="Kleber M."/>
            <person name="Mauceli E."/>
            <person name="MacCallum I."/>
        </authorList>
    </citation>
    <scope>NUCLEOTIDE SEQUENCE [LARGE SCALE GENOMIC DNA]</scope>
    <source>
        <strain evidence="2">Tucson 14024-0371.13</strain>
    </source>
</reference>
<organism evidence="1 2">
    <name type="scientific">Drosophila ananassae</name>
    <name type="common">Fruit fly</name>
    <dbReference type="NCBI Taxonomy" id="7217"/>
    <lineage>
        <taxon>Eukaryota</taxon>
        <taxon>Metazoa</taxon>
        <taxon>Ecdysozoa</taxon>
        <taxon>Arthropoda</taxon>
        <taxon>Hexapoda</taxon>
        <taxon>Insecta</taxon>
        <taxon>Pterygota</taxon>
        <taxon>Neoptera</taxon>
        <taxon>Endopterygota</taxon>
        <taxon>Diptera</taxon>
        <taxon>Brachycera</taxon>
        <taxon>Muscomorpha</taxon>
        <taxon>Ephydroidea</taxon>
        <taxon>Drosophilidae</taxon>
        <taxon>Drosophila</taxon>
        <taxon>Sophophora</taxon>
    </lineage>
</organism>
<dbReference type="HOGENOM" id="CLU_1827283_0_0_1"/>
<gene>
    <name evidence="1" type="primary">Dana\GF21862</name>
    <name evidence="1" type="synonym">dana_GLEANR_5759</name>
    <name evidence="1" type="ORF">GF21862</name>
</gene>
<evidence type="ECO:0000313" key="2">
    <source>
        <dbReference type="Proteomes" id="UP000007801"/>
    </source>
</evidence>
<sequence length="141" mass="15748">MSVEQQIQPQDFDFDFELDRGLEEEDSKASTSKVLEEDTCSLLAEAIGTWDQGAGCVGELSRNTSLTTVSSSFPLTARIESHHRWDNSQQKQQQSLESLECSESLESESLSQASAESRCKCQRQKDDIAVPKSIQNPMPFQ</sequence>
<evidence type="ECO:0000313" key="1">
    <source>
        <dbReference type="EMBL" id="EDV38403.1"/>
    </source>
</evidence>
<protein>
    <submittedName>
        <fullName evidence="1">Uncharacterized protein</fullName>
    </submittedName>
</protein>
<dbReference type="EMBL" id="CH902640">
    <property type="protein sequence ID" value="EDV38403.1"/>
    <property type="molecule type" value="Genomic_DNA"/>
</dbReference>
<dbReference type="AlphaFoldDB" id="B3N0J9"/>
<proteinExistence type="predicted"/>
<name>B3N0J9_DROAN</name>
<dbReference type="OMA" id="SHHRWES"/>
<dbReference type="GeneID" id="6504532"/>